<reference evidence="1" key="1">
    <citation type="submission" date="2020-05" db="EMBL/GenBank/DDBJ databases">
        <authorList>
            <person name="Chiriac C."/>
            <person name="Salcher M."/>
            <person name="Ghai R."/>
            <person name="Kavagutti S V."/>
        </authorList>
    </citation>
    <scope>NUCLEOTIDE SEQUENCE</scope>
</reference>
<sequence>MKELQGTFANKAIIGAITRKLATKARAPVVLSIRR</sequence>
<dbReference type="AlphaFoldDB" id="A0A6J7U3G3"/>
<evidence type="ECO:0000313" key="1">
    <source>
        <dbReference type="EMBL" id="CAB5059850.1"/>
    </source>
</evidence>
<protein>
    <submittedName>
        <fullName evidence="1">Unannotated protein</fullName>
    </submittedName>
</protein>
<organism evidence="1">
    <name type="scientific">freshwater metagenome</name>
    <dbReference type="NCBI Taxonomy" id="449393"/>
    <lineage>
        <taxon>unclassified sequences</taxon>
        <taxon>metagenomes</taxon>
        <taxon>ecological metagenomes</taxon>
    </lineage>
</organism>
<gene>
    <name evidence="1" type="ORF">UFOPK4366_00226</name>
</gene>
<dbReference type="EMBL" id="CAFBQS010000020">
    <property type="protein sequence ID" value="CAB5059850.1"/>
    <property type="molecule type" value="Genomic_DNA"/>
</dbReference>
<accession>A0A6J7U3G3</accession>
<name>A0A6J7U3G3_9ZZZZ</name>
<proteinExistence type="predicted"/>